<dbReference type="GO" id="GO:0006506">
    <property type="term" value="P:GPI anchor biosynthetic process"/>
    <property type="evidence" value="ECO:0007669"/>
    <property type="project" value="UniProtKB-UniPathway"/>
</dbReference>
<evidence type="ECO:0000313" key="9">
    <source>
        <dbReference type="EMBL" id="KND01988.1"/>
    </source>
</evidence>
<dbReference type="InParanoid" id="A0A0L0HLQ1"/>
<comment type="subcellular location">
    <subcellularLocation>
        <location evidence="1">Membrane</location>
        <topology evidence="1">Multi-pass membrane protein</topology>
    </subcellularLocation>
</comment>
<dbReference type="PANTHER" id="PTHR12982:SF0">
    <property type="entry name" value="PHOSPHATIDYLINOSITOL N-ACETYLGLUCOSAMINYLTRANSFERASE SUBUNIT C"/>
    <property type="match status" value="1"/>
</dbReference>
<dbReference type="EMBL" id="KQ257453">
    <property type="protein sequence ID" value="KND01988.1"/>
    <property type="molecule type" value="Genomic_DNA"/>
</dbReference>
<dbReference type="UniPathway" id="UPA00196"/>
<feature type="transmembrane region" description="Helical" evidence="8">
    <location>
        <begin position="228"/>
        <end position="247"/>
    </location>
</feature>
<evidence type="ECO:0000256" key="6">
    <source>
        <dbReference type="ARBA" id="ARBA00022989"/>
    </source>
</evidence>
<proteinExistence type="inferred from homology"/>
<dbReference type="RefSeq" id="XP_016610027.1">
    <property type="nucleotide sequence ID" value="XM_016750781.1"/>
</dbReference>
<dbReference type="OMA" id="STSYHAF"/>
<evidence type="ECO:0000256" key="8">
    <source>
        <dbReference type="SAM" id="Phobius"/>
    </source>
</evidence>
<evidence type="ECO:0000256" key="3">
    <source>
        <dbReference type="ARBA" id="ARBA00008321"/>
    </source>
</evidence>
<comment type="pathway">
    <text evidence="2">Glycolipid biosynthesis; glycosylphosphatidylinositol-anchor biosynthesis.</text>
</comment>
<reference evidence="9 10" key="1">
    <citation type="submission" date="2009-08" db="EMBL/GenBank/DDBJ databases">
        <title>The Genome Sequence of Spizellomyces punctatus strain DAOM BR117.</title>
        <authorList>
            <consortium name="The Broad Institute Genome Sequencing Platform"/>
            <person name="Russ C."/>
            <person name="Cuomo C."/>
            <person name="Shea T."/>
            <person name="Young S.K."/>
            <person name="Zeng Q."/>
            <person name="Koehrsen M."/>
            <person name="Haas B."/>
            <person name="Borodovsky M."/>
            <person name="Guigo R."/>
            <person name="Alvarado L."/>
            <person name="Berlin A."/>
            <person name="Bochicchio J."/>
            <person name="Borenstein D."/>
            <person name="Chapman S."/>
            <person name="Chen Z."/>
            <person name="Engels R."/>
            <person name="Freedman E."/>
            <person name="Gellesch M."/>
            <person name="Goldberg J."/>
            <person name="Griggs A."/>
            <person name="Gujja S."/>
            <person name="Heiman D."/>
            <person name="Hepburn T."/>
            <person name="Howarth C."/>
            <person name="Jen D."/>
            <person name="Larson L."/>
            <person name="Lewis B."/>
            <person name="Mehta T."/>
            <person name="Park D."/>
            <person name="Pearson M."/>
            <person name="Roberts A."/>
            <person name="Saif S."/>
            <person name="Shenoy N."/>
            <person name="Sisk P."/>
            <person name="Stolte C."/>
            <person name="Sykes S."/>
            <person name="Thomson T."/>
            <person name="Walk T."/>
            <person name="White J."/>
            <person name="Yandava C."/>
            <person name="Burger G."/>
            <person name="Gray M.W."/>
            <person name="Holland P.W.H."/>
            <person name="King N."/>
            <person name="Lang F.B.F."/>
            <person name="Roger A.J."/>
            <person name="Ruiz-Trillo I."/>
            <person name="Lander E."/>
            <person name="Nusbaum C."/>
        </authorList>
    </citation>
    <scope>NUCLEOTIDE SEQUENCE [LARGE SCALE GENOMIC DNA]</scope>
    <source>
        <strain evidence="9 10">DAOM BR117</strain>
    </source>
</reference>
<evidence type="ECO:0000256" key="2">
    <source>
        <dbReference type="ARBA" id="ARBA00004687"/>
    </source>
</evidence>
<evidence type="ECO:0000256" key="4">
    <source>
        <dbReference type="ARBA" id="ARBA00022502"/>
    </source>
</evidence>
<dbReference type="OrthoDB" id="196709at2759"/>
<feature type="transmembrane region" description="Helical" evidence="8">
    <location>
        <begin position="83"/>
        <end position="103"/>
    </location>
</feature>
<feature type="transmembrane region" description="Helical" evidence="8">
    <location>
        <begin position="253"/>
        <end position="270"/>
    </location>
</feature>
<evidence type="ECO:0000256" key="1">
    <source>
        <dbReference type="ARBA" id="ARBA00004141"/>
    </source>
</evidence>
<comment type="similarity">
    <text evidence="3">Belongs to the PIGC family.</text>
</comment>
<dbReference type="AlphaFoldDB" id="A0A0L0HLQ1"/>
<dbReference type="PIRSF" id="PIRSF016104">
    <property type="entry name" value="GPI2"/>
    <property type="match status" value="1"/>
</dbReference>
<gene>
    <name evidence="9" type="ORF">SPPG_02494</name>
</gene>
<dbReference type="STRING" id="645134.A0A0L0HLQ1"/>
<keyword evidence="10" id="KW-1185">Reference proteome</keyword>
<keyword evidence="7 8" id="KW-0472">Membrane</keyword>
<feature type="transmembrane region" description="Helical" evidence="8">
    <location>
        <begin position="60"/>
        <end position="77"/>
    </location>
</feature>
<dbReference type="Proteomes" id="UP000053201">
    <property type="component" value="Unassembled WGS sequence"/>
</dbReference>
<protein>
    <recommendedName>
        <fullName evidence="11">Phosphatidylinositol N-acetylglucosaminyltransferase</fullName>
    </recommendedName>
</protein>
<dbReference type="GO" id="GO:0000506">
    <property type="term" value="C:glycosylphosphatidylinositol-N-acetylglucosaminyltransferase (GPI-GnT) complex"/>
    <property type="evidence" value="ECO:0007669"/>
    <property type="project" value="TreeGrafter"/>
</dbReference>
<name>A0A0L0HLQ1_SPIPD</name>
<dbReference type="eggNOG" id="KOG3059">
    <property type="taxonomic scope" value="Eukaryota"/>
</dbReference>
<evidence type="ECO:0000313" key="10">
    <source>
        <dbReference type="Proteomes" id="UP000053201"/>
    </source>
</evidence>
<evidence type="ECO:0000256" key="7">
    <source>
        <dbReference type="ARBA" id="ARBA00023136"/>
    </source>
</evidence>
<dbReference type="GeneID" id="27686075"/>
<dbReference type="PANTHER" id="PTHR12982">
    <property type="entry name" value="PHOSPHATIDYLINOSITOL GLYCAN, CLASS C"/>
    <property type="match status" value="1"/>
</dbReference>
<keyword evidence="5 8" id="KW-0812">Transmembrane</keyword>
<sequence>MSVASFSAFQPWKKLLYIRQDYPDNYVDESFLEQMQKNVNVRTHYYWTVAHRTCAVTQHISSIMVFTAIFVHLYSGLLSPATLLIITAVSVFIGYAIWDIIVFRQRLKAAIYRGRIFKSAALLLAILIGLTPVLKTLTKEISSDTVWTLTVMMILANLVFHDYSAQDVLRVRFPDSLSINAGIFASVLLSSRLPSNMHVLGLMLFAIVTFVLFPMFRRGFRNISPRNDLIIITLLSPLTVALFLPISLALVNIYLIGMLFINLICPYWLIHAQKYKSEIRGPWDEARIGRRGSS</sequence>
<accession>A0A0L0HLQ1</accession>
<feature type="transmembrane region" description="Helical" evidence="8">
    <location>
        <begin position="115"/>
        <end position="134"/>
    </location>
</feature>
<evidence type="ECO:0008006" key="11">
    <source>
        <dbReference type="Google" id="ProtNLM"/>
    </source>
</evidence>
<keyword evidence="4" id="KW-0337">GPI-anchor biosynthesis</keyword>
<keyword evidence="6 8" id="KW-1133">Transmembrane helix</keyword>
<dbReference type="VEuPathDB" id="FungiDB:SPPG_02494"/>
<dbReference type="Pfam" id="PF06432">
    <property type="entry name" value="GPI2"/>
    <property type="match status" value="1"/>
</dbReference>
<evidence type="ECO:0000256" key="5">
    <source>
        <dbReference type="ARBA" id="ARBA00022692"/>
    </source>
</evidence>
<organism evidence="9 10">
    <name type="scientific">Spizellomyces punctatus (strain DAOM BR117)</name>
    <dbReference type="NCBI Taxonomy" id="645134"/>
    <lineage>
        <taxon>Eukaryota</taxon>
        <taxon>Fungi</taxon>
        <taxon>Fungi incertae sedis</taxon>
        <taxon>Chytridiomycota</taxon>
        <taxon>Chytridiomycota incertae sedis</taxon>
        <taxon>Chytridiomycetes</taxon>
        <taxon>Spizellomycetales</taxon>
        <taxon>Spizellomycetaceae</taxon>
        <taxon>Spizellomyces</taxon>
    </lineage>
</organism>
<feature type="transmembrane region" description="Helical" evidence="8">
    <location>
        <begin position="199"/>
        <end position="216"/>
    </location>
</feature>
<dbReference type="FunCoup" id="A0A0L0HLQ1">
    <property type="interactions" value="283"/>
</dbReference>
<dbReference type="InterPro" id="IPR009450">
    <property type="entry name" value="Plno_GlcNAc_GPI2"/>
</dbReference>